<keyword evidence="5" id="KW-0472">Membrane</keyword>
<reference evidence="6 7" key="1">
    <citation type="submission" date="2011-10" db="EMBL/GenBank/DDBJ databases">
        <authorList>
            <person name="Genoscope - CEA"/>
        </authorList>
    </citation>
    <scope>NUCLEOTIDE SEQUENCE [LARGE SCALE GENOMIC DNA]</scope>
    <source>
        <strain evidence="6 7">RCC 1105</strain>
    </source>
</reference>
<dbReference type="AlphaFoldDB" id="K8EK01"/>
<gene>
    <name evidence="6" type="ordered locus">Bathy11g02730</name>
</gene>
<organism evidence="6 7">
    <name type="scientific">Bathycoccus prasinos</name>
    <dbReference type="NCBI Taxonomy" id="41875"/>
    <lineage>
        <taxon>Eukaryota</taxon>
        <taxon>Viridiplantae</taxon>
        <taxon>Chlorophyta</taxon>
        <taxon>Mamiellophyceae</taxon>
        <taxon>Mamiellales</taxon>
        <taxon>Bathycoccaceae</taxon>
        <taxon>Bathycoccus</taxon>
    </lineage>
</organism>
<dbReference type="OrthoDB" id="1900844at2759"/>
<evidence type="ECO:0000256" key="1">
    <source>
        <dbReference type="ARBA" id="ARBA00004474"/>
    </source>
</evidence>
<dbReference type="GO" id="GO:0009536">
    <property type="term" value="C:plastid"/>
    <property type="evidence" value="ECO:0007669"/>
    <property type="project" value="UniProtKB-SubCell"/>
</dbReference>
<dbReference type="Proteomes" id="UP000198341">
    <property type="component" value="Chromosome 11"/>
</dbReference>
<evidence type="ECO:0000256" key="5">
    <source>
        <dbReference type="SAM" id="Phobius"/>
    </source>
</evidence>
<keyword evidence="4" id="KW-0934">Plastid</keyword>
<comment type="similarity">
    <text evidence="2">Belongs to the ycf33 family.</text>
</comment>
<evidence type="ECO:0000256" key="2">
    <source>
        <dbReference type="ARBA" id="ARBA00010985"/>
    </source>
</evidence>
<evidence type="ECO:0000313" key="7">
    <source>
        <dbReference type="Proteomes" id="UP000198341"/>
    </source>
</evidence>
<comment type="subcellular location">
    <subcellularLocation>
        <location evidence="1">Plastid</location>
    </subcellularLocation>
</comment>
<dbReference type="RefSeq" id="XP_007510197.1">
    <property type="nucleotide sequence ID" value="XM_007510135.1"/>
</dbReference>
<evidence type="ECO:0000256" key="3">
    <source>
        <dbReference type="ARBA" id="ARBA00021584"/>
    </source>
</evidence>
<proteinExistence type="inferred from homology"/>
<feature type="transmembrane region" description="Helical" evidence="5">
    <location>
        <begin position="71"/>
        <end position="87"/>
    </location>
</feature>
<evidence type="ECO:0000256" key="4">
    <source>
        <dbReference type="ARBA" id="ARBA00022640"/>
    </source>
</evidence>
<keyword evidence="5" id="KW-1133">Transmembrane helix</keyword>
<sequence length="131" mass="14261">MTALAACAICAFCDQNQAAAFDAIDAANMDVFAVGFPSDTSLLGHHEEREAFSQIAMAGEDIPFWANMAKYARFSISIMVGFVYMFARPVAKLMKDPKTAALVVLVAIAGVQFFKFTLTEMLAMNDPESFL</sequence>
<accession>K8EK01</accession>
<keyword evidence="5" id="KW-0812">Transmembrane</keyword>
<name>K8EK01_9CHLO</name>
<dbReference type="InterPro" id="IPR008470">
    <property type="entry name" value="Uncharacterised_Ycf33"/>
</dbReference>
<keyword evidence="7" id="KW-1185">Reference proteome</keyword>
<dbReference type="Pfam" id="PF05421">
    <property type="entry name" value="DUF751"/>
    <property type="match status" value="1"/>
</dbReference>
<dbReference type="GeneID" id="19012953"/>
<protein>
    <recommendedName>
        <fullName evidence="3">Uncharacterized protein ycf33</fullName>
    </recommendedName>
</protein>
<dbReference type="EMBL" id="FO082268">
    <property type="protein sequence ID" value="CCO18542.1"/>
    <property type="molecule type" value="Genomic_DNA"/>
</dbReference>
<evidence type="ECO:0000313" key="6">
    <source>
        <dbReference type="EMBL" id="CCO18542.1"/>
    </source>
</evidence>
<dbReference type="KEGG" id="bpg:Bathy11g02730"/>
<feature type="transmembrane region" description="Helical" evidence="5">
    <location>
        <begin position="99"/>
        <end position="118"/>
    </location>
</feature>